<organism evidence="2 3">
    <name type="scientific">Chloropicon roscoffensis</name>
    <dbReference type="NCBI Taxonomy" id="1461544"/>
    <lineage>
        <taxon>Eukaryota</taxon>
        <taxon>Viridiplantae</taxon>
        <taxon>Chlorophyta</taxon>
        <taxon>Chloropicophyceae</taxon>
        <taxon>Chloropicales</taxon>
        <taxon>Chloropicaceae</taxon>
        <taxon>Chloropicon</taxon>
    </lineage>
</organism>
<name>A0AAX4P142_9CHLO</name>
<proteinExistence type="inferred from homology"/>
<evidence type="ECO:0000256" key="1">
    <source>
        <dbReference type="ARBA" id="ARBA00007491"/>
    </source>
</evidence>
<dbReference type="Gene3D" id="3.30.2260.10">
    <property type="entry name" value="Enhancer of rudimentary"/>
    <property type="match status" value="1"/>
</dbReference>
<gene>
    <name evidence="2" type="ORF">HKI87_02g11640</name>
</gene>
<accession>A0AAX4P142</accession>
<dbReference type="SUPFAM" id="SSF143875">
    <property type="entry name" value="ERH-like"/>
    <property type="match status" value="1"/>
</dbReference>
<dbReference type="InterPro" id="IPR000781">
    <property type="entry name" value="ERH"/>
</dbReference>
<sequence length="100" mass="11792">MTERKHTIVLLRPNKNTRTYFEYDTVSAAMDGICKMFEKKLKELNPTMTTLSYDISDLHRYLDSLPQLVALIQDQSGSYTPHEKDWIKKRVYLHLRNQAS</sequence>
<dbReference type="AlphaFoldDB" id="A0AAX4P142"/>
<dbReference type="Proteomes" id="UP001472866">
    <property type="component" value="Chromosome 02"/>
</dbReference>
<dbReference type="EMBL" id="CP151502">
    <property type="protein sequence ID" value="WZN59638.1"/>
    <property type="molecule type" value="Genomic_DNA"/>
</dbReference>
<evidence type="ECO:0000313" key="3">
    <source>
        <dbReference type="Proteomes" id="UP001472866"/>
    </source>
</evidence>
<dbReference type="InterPro" id="IPR035912">
    <property type="entry name" value="EHR_sf"/>
</dbReference>
<dbReference type="Pfam" id="PF01133">
    <property type="entry name" value="ER"/>
    <property type="match status" value="1"/>
</dbReference>
<reference evidence="2 3" key="1">
    <citation type="submission" date="2024-03" db="EMBL/GenBank/DDBJ databases">
        <title>Complete genome sequence of the green alga Chloropicon roscoffensis RCC1871.</title>
        <authorList>
            <person name="Lemieux C."/>
            <person name="Pombert J.-F."/>
            <person name="Otis C."/>
            <person name="Turmel M."/>
        </authorList>
    </citation>
    <scope>NUCLEOTIDE SEQUENCE [LARGE SCALE GENOMIC DNA]</scope>
    <source>
        <strain evidence="2 3">RCC1871</strain>
    </source>
</reference>
<evidence type="ECO:0000313" key="2">
    <source>
        <dbReference type="EMBL" id="WZN59638.1"/>
    </source>
</evidence>
<keyword evidence="3" id="KW-1185">Reference proteome</keyword>
<protein>
    <submittedName>
        <fullName evidence="2">Enhancer of rudimentary-like protein</fullName>
    </submittedName>
</protein>
<dbReference type="PANTHER" id="PTHR12373:SF0">
    <property type="entry name" value="ENHANCER OF RUDIMENTARY HOMOLOG"/>
    <property type="match status" value="1"/>
</dbReference>
<comment type="similarity">
    <text evidence="1">Belongs to the E(R) family.</text>
</comment>
<dbReference type="PANTHER" id="PTHR12373">
    <property type="entry name" value="ENHANCER OF RUDIMENTARY ERH"/>
    <property type="match status" value="1"/>
</dbReference>